<proteinExistence type="inferred from homology"/>
<feature type="compositionally biased region" description="Polar residues" evidence="7">
    <location>
        <begin position="736"/>
        <end position="745"/>
    </location>
</feature>
<dbReference type="RefSeq" id="WP_064025809.1">
    <property type="nucleotide sequence ID" value="NZ_LUUK01000056.1"/>
</dbReference>
<dbReference type="GO" id="GO:0007165">
    <property type="term" value="P:signal transduction"/>
    <property type="evidence" value="ECO:0007669"/>
    <property type="project" value="UniProtKB-KW"/>
</dbReference>
<sequence>MRVNQPVTDREVTMTPGTVLVTRTNLKGIITYANEAFIEISGFSRDELIGANHNLVRHPDMPEAAFADLWQCLKAGLPWTAPVKNRTKSGDFYWVEANVTPVRKNGKVHEYLSVRYAPSREQINQAEAFYEKLANKQASIRPVGLRAAWAKLADIGIGTKLAIAGLLLALPTLIWLAQAIAEQKYPMAAAAGAMMAVGGWIGVSAVRRILEHLRESTRICYRLADDQFRNEIELNRNDQIGAFNRALYTTQVKLIADLAYSKQVAYEATRIKQALDNVESCVMVANNDLDIIYMNNTVKAMFKNAEADIRRQLPNFDADALLGANIDQFHQHPAHQRGLMAGLVQTFSSQLVIGGRHMNIVANPVVNDEGARIGVVVEWLDRTREVKVEREIEAIVQSVKTGQLDKRLALDDKQGFFAKLSQEINDLTDVIERVFEEVGSTMKSMAEGDLSNWITSDYQGVYLTCKKDINSTIDKLGDIFGEVTESANFINNSSREIASGNNNLSQRAEQQAANLEETAASMEELTSTVKNNAENAQQANLVADNARELAEKGGNVVSAAVKAMQDINESSNKIADIIGVIDEIAFQTNLLALNASVEAARAGEQGRGFSVVATEVRNLAQRSATAARESKELIQSSVQKVRVGTDFVNQTGKALVEIVASVKKVGDIVAEIANASAEQSAGIAQVNQAVAQMDEITQQNAALAEQASAASVSMSDLSMNMVELLSFFKLDERQQRQANTPQKSAVTPDIANNAAPAFSKRPISPAFKPASDDDEWQDF</sequence>
<keyword evidence="8" id="KW-0472">Membrane</keyword>
<evidence type="ECO:0000256" key="1">
    <source>
        <dbReference type="ARBA" id="ARBA00004370"/>
    </source>
</evidence>
<evidence type="ECO:0000313" key="11">
    <source>
        <dbReference type="EMBL" id="OAI23693.1"/>
    </source>
</evidence>
<dbReference type="Pfam" id="PF08447">
    <property type="entry name" value="PAS_3"/>
    <property type="match status" value="1"/>
</dbReference>
<evidence type="ECO:0000256" key="4">
    <source>
        <dbReference type="ARBA" id="ARBA00029447"/>
    </source>
</evidence>
<dbReference type="SUPFAM" id="SSF55785">
    <property type="entry name" value="PYP-like sensor domain (PAS domain)"/>
    <property type="match status" value="1"/>
</dbReference>
<name>A0A177P2K1_9GAMM</name>
<dbReference type="PANTHER" id="PTHR43531">
    <property type="entry name" value="PROTEIN ICFG"/>
    <property type="match status" value="1"/>
</dbReference>
<organism evidence="11 12">
    <name type="scientific">Methylomonas koyamae</name>
    <dbReference type="NCBI Taxonomy" id="702114"/>
    <lineage>
        <taxon>Bacteria</taxon>
        <taxon>Pseudomonadati</taxon>
        <taxon>Pseudomonadota</taxon>
        <taxon>Gammaproteobacteria</taxon>
        <taxon>Methylococcales</taxon>
        <taxon>Methylococcaceae</taxon>
        <taxon>Methylomonas</taxon>
    </lineage>
</organism>
<evidence type="ECO:0000313" key="12">
    <source>
        <dbReference type="Proteomes" id="UP000077628"/>
    </source>
</evidence>
<dbReference type="GO" id="GO:0005886">
    <property type="term" value="C:plasma membrane"/>
    <property type="evidence" value="ECO:0007669"/>
    <property type="project" value="TreeGrafter"/>
</dbReference>
<comment type="caution">
    <text evidence="11">The sequence shown here is derived from an EMBL/GenBank/DDBJ whole genome shotgun (WGS) entry which is preliminary data.</text>
</comment>
<reference evidence="12" key="1">
    <citation type="submission" date="2016-03" db="EMBL/GenBank/DDBJ databases">
        <authorList>
            <person name="Heylen K."/>
            <person name="De Vos P."/>
            <person name="Vekeman B."/>
        </authorList>
    </citation>
    <scope>NUCLEOTIDE SEQUENCE [LARGE SCALE GENOMIC DNA]</scope>
    <source>
        <strain evidence="12">R-45383</strain>
    </source>
</reference>
<evidence type="ECO:0000256" key="2">
    <source>
        <dbReference type="ARBA" id="ARBA00022481"/>
    </source>
</evidence>
<dbReference type="EMBL" id="LUUK01000056">
    <property type="protein sequence ID" value="OAI23693.1"/>
    <property type="molecule type" value="Genomic_DNA"/>
</dbReference>
<dbReference type="PRINTS" id="PR00260">
    <property type="entry name" value="CHEMTRNSDUCR"/>
</dbReference>
<feature type="domain" description="PAS" evidence="10">
    <location>
        <begin position="21"/>
        <end position="60"/>
    </location>
</feature>
<evidence type="ECO:0000256" key="7">
    <source>
        <dbReference type="SAM" id="MobiDB-lite"/>
    </source>
</evidence>
<dbReference type="InterPro" id="IPR003660">
    <property type="entry name" value="HAMP_dom"/>
</dbReference>
<keyword evidence="2" id="KW-0488">Methylation</keyword>
<dbReference type="PANTHER" id="PTHR43531:SF14">
    <property type="entry name" value="METHYL-ACCEPTING CHEMOTAXIS PROTEIN I-RELATED"/>
    <property type="match status" value="1"/>
</dbReference>
<dbReference type="InterPro" id="IPR004089">
    <property type="entry name" value="MCPsignal_dom"/>
</dbReference>
<dbReference type="InterPro" id="IPR013655">
    <property type="entry name" value="PAS_fold_3"/>
</dbReference>
<dbReference type="GO" id="GO:0006935">
    <property type="term" value="P:chemotaxis"/>
    <property type="evidence" value="ECO:0007669"/>
    <property type="project" value="InterPro"/>
</dbReference>
<dbReference type="PROSITE" id="PS50111">
    <property type="entry name" value="CHEMOTAXIS_TRANSDUC_2"/>
    <property type="match status" value="1"/>
</dbReference>
<dbReference type="InterPro" id="IPR000014">
    <property type="entry name" value="PAS"/>
</dbReference>
<evidence type="ECO:0000256" key="5">
    <source>
        <dbReference type="PROSITE-ProRule" id="PRU00284"/>
    </source>
</evidence>
<dbReference type="Gene3D" id="1.10.287.950">
    <property type="entry name" value="Methyl-accepting chemotaxis protein"/>
    <property type="match status" value="1"/>
</dbReference>
<dbReference type="STRING" id="702114.A1355_01615"/>
<feature type="region of interest" description="Disordered" evidence="7">
    <location>
        <begin position="736"/>
        <end position="779"/>
    </location>
</feature>
<dbReference type="Pfam" id="PF00015">
    <property type="entry name" value="MCPsignal"/>
    <property type="match status" value="1"/>
</dbReference>
<dbReference type="Pfam" id="PF13188">
    <property type="entry name" value="PAS_8"/>
    <property type="match status" value="1"/>
</dbReference>
<keyword evidence="6" id="KW-0175">Coiled coil</keyword>
<feature type="transmembrane region" description="Helical" evidence="8">
    <location>
        <begin position="161"/>
        <end position="181"/>
    </location>
</feature>
<dbReference type="SMART" id="SM00283">
    <property type="entry name" value="MA"/>
    <property type="match status" value="1"/>
</dbReference>
<comment type="similarity">
    <text evidence="4">Belongs to the methyl-accepting chemotaxis (MCP) protein family.</text>
</comment>
<keyword evidence="3 5" id="KW-0807">Transducer</keyword>
<dbReference type="InterPro" id="IPR004090">
    <property type="entry name" value="Chemotax_Me-accpt_rcpt"/>
</dbReference>
<dbReference type="Proteomes" id="UP000077628">
    <property type="component" value="Unassembled WGS sequence"/>
</dbReference>
<feature type="domain" description="Methyl-accepting transducer" evidence="9">
    <location>
        <begin position="486"/>
        <end position="715"/>
    </location>
</feature>
<keyword evidence="8" id="KW-0812">Transmembrane</keyword>
<evidence type="ECO:0000259" key="9">
    <source>
        <dbReference type="PROSITE" id="PS50111"/>
    </source>
</evidence>
<evidence type="ECO:0000256" key="3">
    <source>
        <dbReference type="ARBA" id="ARBA00023224"/>
    </source>
</evidence>
<dbReference type="CDD" id="cd00130">
    <property type="entry name" value="PAS"/>
    <property type="match status" value="1"/>
</dbReference>
<dbReference type="GO" id="GO:0004888">
    <property type="term" value="F:transmembrane signaling receptor activity"/>
    <property type="evidence" value="ECO:0007669"/>
    <property type="project" value="InterPro"/>
</dbReference>
<evidence type="ECO:0000256" key="6">
    <source>
        <dbReference type="SAM" id="Coils"/>
    </source>
</evidence>
<evidence type="ECO:0000256" key="8">
    <source>
        <dbReference type="SAM" id="Phobius"/>
    </source>
</evidence>
<dbReference type="PROSITE" id="PS50112">
    <property type="entry name" value="PAS"/>
    <property type="match status" value="1"/>
</dbReference>
<keyword evidence="12" id="KW-1185">Reference proteome</keyword>
<evidence type="ECO:0000259" key="10">
    <source>
        <dbReference type="PROSITE" id="PS50112"/>
    </source>
</evidence>
<dbReference type="SUPFAM" id="SSF58104">
    <property type="entry name" value="Methyl-accepting chemotaxis protein (MCP) signaling domain"/>
    <property type="match status" value="1"/>
</dbReference>
<keyword evidence="8" id="KW-1133">Transmembrane helix</keyword>
<gene>
    <name evidence="11" type="ORF">A1355_01615</name>
</gene>
<dbReference type="AlphaFoldDB" id="A0A177P2K1"/>
<dbReference type="CDD" id="cd11386">
    <property type="entry name" value="MCP_signal"/>
    <property type="match status" value="1"/>
</dbReference>
<comment type="subcellular location">
    <subcellularLocation>
        <location evidence="1">Membrane</location>
    </subcellularLocation>
</comment>
<feature type="coiled-coil region" evidence="6">
    <location>
        <begin position="501"/>
        <end position="528"/>
    </location>
</feature>
<dbReference type="SMART" id="SM00091">
    <property type="entry name" value="PAS"/>
    <property type="match status" value="2"/>
</dbReference>
<dbReference type="FunFam" id="3.30.450.20:FF:000075">
    <property type="entry name" value="Methyl-accepting chemotaxis protein"/>
    <property type="match status" value="1"/>
</dbReference>
<dbReference type="OrthoDB" id="9765776at2"/>
<dbReference type="Pfam" id="PF18947">
    <property type="entry name" value="HAMP_2"/>
    <property type="match status" value="1"/>
</dbReference>
<protein>
    <submittedName>
        <fullName evidence="11">Chemotaxis protein</fullName>
    </submittedName>
</protein>
<dbReference type="FunFam" id="1.10.287.950:FF:000001">
    <property type="entry name" value="Methyl-accepting chemotaxis sensory transducer"/>
    <property type="match status" value="1"/>
</dbReference>
<dbReference type="InterPro" id="IPR035965">
    <property type="entry name" value="PAS-like_dom_sf"/>
</dbReference>
<accession>A0A177P2K1</accession>
<dbReference type="Gene3D" id="3.30.450.20">
    <property type="entry name" value="PAS domain"/>
    <property type="match status" value="2"/>
</dbReference>
<dbReference type="InterPro" id="IPR051310">
    <property type="entry name" value="MCP_chemotaxis"/>
</dbReference>
<dbReference type="NCBIfam" id="TIGR00229">
    <property type="entry name" value="sensory_box"/>
    <property type="match status" value="1"/>
</dbReference>